<protein>
    <submittedName>
        <fullName evidence="2">Uncharacterized protein</fullName>
    </submittedName>
</protein>
<dbReference type="Gramene" id="KOM50309">
    <property type="protein sequence ID" value="KOM50309"/>
    <property type="gene ID" value="LR48_Vigan08g113600"/>
</dbReference>
<feature type="compositionally biased region" description="Basic and acidic residues" evidence="1">
    <location>
        <begin position="21"/>
        <end position="41"/>
    </location>
</feature>
<dbReference type="AlphaFoldDB" id="A0A0L9V6J6"/>
<evidence type="ECO:0000313" key="2">
    <source>
        <dbReference type="EMBL" id="KOM50309.1"/>
    </source>
</evidence>
<dbReference type="EMBL" id="CM003378">
    <property type="protein sequence ID" value="KOM50309.1"/>
    <property type="molecule type" value="Genomic_DNA"/>
</dbReference>
<reference evidence="3" key="1">
    <citation type="journal article" date="2015" name="Proc. Natl. Acad. Sci. U.S.A.">
        <title>Genome sequencing of adzuki bean (Vigna angularis) provides insight into high starch and low fat accumulation and domestication.</title>
        <authorList>
            <person name="Yang K."/>
            <person name="Tian Z."/>
            <person name="Chen C."/>
            <person name="Luo L."/>
            <person name="Zhao B."/>
            <person name="Wang Z."/>
            <person name="Yu L."/>
            <person name="Li Y."/>
            <person name="Sun Y."/>
            <person name="Li W."/>
            <person name="Chen Y."/>
            <person name="Li Y."/>
            <person name="Zhang Y."/>
            <person name="Ai D."/>
            <person name="Zhao J."/>
            <person name="Shang C."/>
            <person name="Ma Y."/>
            <person name="Wu B."/>
            <person name="Wang M."/>
            <person name="Gao L."/>
            <person name="Sun D."/>
            <person name="Zhang P."/>
            <person name="Guo F."/>
            <person name="Wang W."/>
            <person name="Li Y."/>
            <person name="Wang J."/>
            <person name="Varshney R.K."/>
            <person name="Wang J."/>
            <person name="Ling H.Q."/>
            <person name="Wan P."/>
        </authorList>
    </citation>
    <scope>NUCLEOTIDE SEQUENCE</scope>
    <source>
        <strain evidence="3">cv. Jingnong 6</strain>
    </source>
</reference>
<organism evidence="2 3">
    <name type="scientific">Phaseolus angularis</name>
    <name type="common">Azuki bean</name>
    <name type="synonym">Vigna angularis</name>
    <dbReference type="NCBI Taxonomy" id="3914"/>
    <lineage>
        <taxon>Eukaryota</taxon>
        <taxon>Viridiplantae</taxon>
        <taxon>Streptophyta</taxon>
        <taxon>Embryophyta</taxon>
        <taxon>Tracheophyta</taxon>
        <taxon>Spermatophyta</taxon>
        <taxon>Magnoliopsida</taxon>
        <taxon>eudicotyledons</taxon>
        <taxon>Gunneridae</taxon>
        <taxon>Pentapetalae</taxon>
        <taxon>rosids</taxon>
        <taxon>fabids</taxon>
        <taxon>Fabales</taxon>
        <taxon>Fabaceae</taxon>
        <taxon>Papilionoideae</taxon>
        <taxon>50 kb inversion clade</taxon>
        <taxon>NPAAA clade</taxon>
        <taxon>indigoferoid/millettioid clade</taxon>
        <taxon>Phaseoleae</taxon>
        <taxon>Vigna</taxon>
    </lineage>
</organism>
<feature type="compositionally biased region" description="Basic and acidic residues" evidence="1">
    <location>
        <begin position="62"/>
        <end position="85"/>
    </location>
</feature>
<evidence type="ECO:0000256" key="1">
    <source>
        <dbReference type="SAM" id="MobiDB-lite"/>
    </source>
</evidence>
<sequence>MERWRVPSGNGAAVLSAAEETVAHDTGEDKVEEEITRGRERTERWRVPSGDGAAVLSAAEETVAHDTGEDKVEEEIKRGVSRGDEISVEQALDEENPVV</sequence>
<name>A0A0L9V6J6_PHAAN</name>
<gene>
    <name evidence="2" type="ORF">LR48_Vigan08g113600</name>
</gene>
<feature type="region of interest" description="Disordered" evidence="1">
    <location>
        <begin position="19"/>
        <end position="41"/>
    </location>
</feature>
<feature type="region of interest" description="Disordered" evidence="1">
    <location>
        <begin position="60"/>
        <end position="99"/>
    </location>
</feature>
<proteinExistence type="predicted"/>
<evidence type="ECO:0000313" key="3">
    <source>
        <dbReference type="Proteomes" id="UP000053144"/>
    </source>
</evidence>
<accession>A0A0L9V6J6</accession>
<dbReference type="Proteomes" id="UP000053144">
    <property type="component" value="Chromosome 8"/>
</dbReference>